<keyword evidence="5" id="KW-0966">Cell projection</keyword>
<keyword evidence="5" id="KW-0969">Cilium</keyword>
<keyword evidence="4" id="KW-0732">Signal</keyword>
<proteinExistence type="predicted"/>
<organism evidence="5 6">
    <name type="scientific">Candidatus Thalassospirochaeta sargassi</name>
    <dbReference type="NCBI Taxonomy" id="3119039"/>
    <lineage>
        <taxon>Bacteria</taxon>
        <taxon>Pseudomonadati</taxon>
        <taxon>Spirochaetota</taxon>
        <taxon>Spirochaetia</taxon>
        <taxon>Spirochaetales</taxon>
        <taxon>Spirochaetaceae</taxon>
        <taxon>Candidatus Thalassospirochaeta</taxon>
    </lineage>
</organism>
<keyword evidence="3" id="KW-0975">Bacterial flagellum</keyword>
<comment type="subcellular location">
    <subcellularLocation>
        <location evidence="1">Periplasmic flagellum</location>
    </subcellularLocation>
</comment>
<evidence type="ECO:0000256" key="4">
    <source>
        <dbReference type="SAM" id="SignalP"/>
    </source>
</evidence>
<protein>
    <submittedName>
        <fullName evidence="5">Flagellar filament outer layer protein FlaA</fullName>
    </submittedName>
</protein>
<evidence type="ECO:0000256" key="3">
    <source>
        <dbReference type="ARBA" id="ARBA00023143"/>
    </source>
</evidence>
<name>A0AAJ1IFM1_9SPIO</name>
<keyword evidence="5" id="KW-0282">Flagellum</keyword>
<keyword evidence="2" id="KW-0574">Periplasm</keyword>
<comment type="caution">
    <text evidence="5">The sequence shown here is derived from an EMBL/GenBank/DDBJ whole genome shotgun (WGS) entry which is preliminary data.</text>
</comment>
<reference evidence="5 6" key="1">
    <citation type="submission" date="2022-12" db="EMBL/GenBank/DDBJ databases">
        <title>Metagenome assembled genome from gulf of manar.</title>
        <authorList>
            <person name="Kohli P."/>
            <person name="Pk S."/>
            <person name="Venkata Ramana C."/>
            <person name="Sasikala C."/>
        </authorList>
    </citation>
    <scope>NUCLEOTIDE SEQUENCE [LARGE SCALE GENOMIC DNA]</scope>
    <source>
        <strain evidence="5">JB008</strain>
    </source>
</reference>
<evidence type="ECO:0000256" key="1">
    <source>
        <dbReference type="ARBA" id="ARBA00004631"/>
    </source>
</evidence>
<evidence type="ECO:0000313" key="5">
    <source>
        <dbReference type="EMBL" id="MDC7226913.1"/>
    </source>
</evidence>
<dbReference type="EMBL" id="JAQQAL010000019">
    <property type="protein sequence ID" value="MDC7226913.1"/>
    <property type="molecule type" value="Genomic_DNA"/>
</dbReference>
<dbReference type="GO" id="GO:0071973">
    <property type="term" value="P:bacterial-type flagellum-dependent cell motility"/>
    <property type="evidence" value="ECO:0007669"/>
    <property type="project" value="InterPro"/>
</dbReference>
<dbReference type="Pfam" id="PF04620">
    <property type="entry name" value="FlaA"/>
    <property type="match status" value="1"/>
</dbReference>
<gene>
    <name evidence="5" type="ORF">PQJ61_09135</name>
</gene>
<dbReference type="GO" id="GO:0030288">
    <property type="term" value="C:outer membrane-bounded periplasmic space"/>
    <property type="evidence" value="ECO:0007669"/>
    <property type="project" value="InterPro"/>
</dbReference>
<evidence type="ECO:0000313" key="6">
    <source>
        <dbReference type="Proteomes" id="UP001221217"/>
    </source>
</evidence>
<dbReference type="Proteomes" id="UP001221217">
    <property type="component" value="Unassembled WGS sequence"/>
</dbReference>
<dbReference type="InterPro" id="IPR006714">
    <property type="entry name" value="FlaA"/>
</dbReference>
<sequence length="239" mass="28073">MKRGSILFLCILLAMAFVIPSTVFADESTENLVSTVVESFDPADRTSDWLVLGSKFITEGYPKQIYAEAWPEALWGYNTEQNDYQVLGINARFDRQGYNYLEIIPVVDAEAEEWEHNPIPMKGRVKRFDCWVWGSEYDYSIEMHLMDYNGINWVLPLGNLKYTGWKNLAVEIPNYIPQATKYIPYYKQMTFEKLVIWTAPQESVHEYYVYIDQLKILTDMFESRFDGDTLTWPERVDEM</sequence>
<accession>A0AAJ1IFM1</accession>
<evidence type="ECO:0000256" key="2">
    <source>
        <dbReference type="ARBA" id="ARBA00022764"/>
    </source>
</evidence>
<dbReference type="AlphaFoldDB" id="A0AAJ1IFM1"/>
<feature type="chain" id="PRO_5042494924" evidence="4">
    <location>
        <begin position="26"/>
        <end position="239"/>
    </location>
</feature>
<dbReference type="GO" id="GO:0055040">
    <property type="term" value="C:periplasmic flagellum"/>
    <property type="evidence" value="ECO:0007669"/>
    <property type="project" value="UniProtKB-SubCell"/>
</dbReference>
<feature type="signal peptide" evidence="4">
    <location>
        <begin position="1"/>
        <end position="25"/>
    </location>
</feature>